<dbReference type="NCBIfam" id="TIGR00797">
    <property type="entry name" value="matE"/>
    <property type="match status" value="1"/>
</dbReference>
<reference evidence="8 9" key="1">
    <citation type="journal article" date="2014" name="Nat. Commun.">
        <title>Klebsormidium flaccidum genome reveals primary factors for plant terrestrial adaptation.</title>
        <authorList>
            <person name="Hori K."/>
            <person name="Maruyama F."/>
            <person name="Fujisawa T."/>
            <person name="Togashi T."/>
            <person name="Yamamoto N."/>
            <person name="Seo M."/>
            <person name="Sato S."/>
            <person name="Yamada T."/>
            <person name="Mori H."/>
            <person name="Tajima N."/>
            <person name="Moriyama T."/>
            <person name="Ikeuchi M."/>
            <person name="Watanabe M."/>
            <person name="Wada H."/>
            <person name="Kobayashi K."/>
            <person name="Saito M."/>
            <person name="Masuda T."/>
            <person name="Sasaki-Sekimoto Y."/>
            <person name="Mashiguchi K."/>
            <person name="Awai K."/>
            <person name="Shimojima M."/>
            <person name="Masuda S."/>
            <person name="Iwai M."/>
            <person name="Nobusawa T."/>
            <person name="Narise T."/>
            <person name="Kondo S."/>
            <person name="Saito H."/>
            <person name="Sato R."/>
            <person name="Murakawa M."/>
            <person name="Ihara Y."/>
            <person name="Oshima-Yamada Y."/>
            <person name="Ohtaka K."/>
            <person name="Satoh M."/>
            <person name="Sonobe K."/>
            <person name="Ishii M."/>
            <person name="Ohtani R."/>
            <person name="Kanamori-Sato M."/>
            <person name="Honoki R."/>
            <person name="Miyazaki D."/>
            <person name="Mochizuki H."/>
            <person name="Umetsu J."/>
            <person name="Higashi K."/>
            <person name="Shibata D."/>
            <person name="Kamiya Y."/>
            <person name="Sato N."/>
            <person name="Nakamura Y."/>
            <person name="Tabata S."/>
            <person name="Ida S."/>
            <person name="Kurokawa K."/>
            <person name="Ohta H."/>
        </authorList>
    </citation>
    <scope>NUCLEOTIDE SEQUENCE [LARGE SCALE GENOMIC DNA]</scope>
    <source>
        <strain evidence="8 9">NIES-2285</strain>
    </source>
</reference>
<keyword evidence="5 6" id="KW-0472">Membrane</keyword>
<dbReference type="Proteomes" id="UP000054558">
    <property type="component" value="Unassembled WGS sequence"/>
</dbReference>
<dbReference type="GO" id="GO:0015297">
    <property type="term" value="F:antiporter activity"/>
    <property type="evidence" value="ECO:0007669"/>
    <property type="project" value="InterPro"/>
</dbReference>
<feature type="transmembrane region" description="Helical" evidence="6">
    <location>
        <begin position="544"/>
        <end position="569"/>
    </location>
</feature>
<evidence type="ECO:0000313" key="8">
    <source>
        <dbReference type="EMBL" id="GAQ78777.1"/>
    </source>
</evidence>
<organism evidence="8 9">
    <name type="scientific">Klebsormidium nitens</name>
    <name type="common">Green alga</name>
    <name type="synonym">Ulothrix nitens</name>
    <dbReference type="NCBI Taxonomy" id="105231"/>
    <lineage>
        <taxon>Eukaryota</taxon>
        <taxon>Viridiplantae</taxon>
        <taxon>Streptophyta</taxon>
        <taxon>Klebsormidiophyceae</taxon>
        <taxon>Klebsormidiales</taxon>
        <taxon>Klebsormidiaceae</taxon>
        <taxon>Klebsormidium</taxon>
    </lineage>
</organism>
<keyword evidence="3 6" id="KW-0812">Transmembrane</keyword>
<feature type="transmembrane region" description="Helical" evidence="6">
    <location>
        <begin position="369"/>
        <end position="395"/>
    </location>
</feature>
<feature type="region of interest" description="Disordered" evidence="7">
    <location>
        <begin position="80"/>
        <end position="113"/>
    </location>
</feature>
<dbReference type="GO" id="GO:0042910">
    <property type="term" value="F:xenobiotic transmembrane transporter activity"/>
    <property type="evidence" value="ECO:0007669"/>
    <property type="project" value="InterPro"/>
</dbReference>
<keyword evidence="4 6" id="KW-1133">Transmembrane helix</keyword>
<dbReference type="EMBL" id="DF236967">
    <property type="protein sequence ID" value="GAQ78777.1"/>
    <property type="molecule type" value="Genomic_DNA"/>
</dbReference>
<gene>
    <name evidence="8" type="ORF">KFL_000180590</name>
</gene>
<evidence type="ECO:0000256" key="3">
    <source>
        <dbReference type="ARBA" id="ARBA00022692"/>
    </source>
</evidence>
<dbReference type="InterPro" id="IPR002528">
    <property type="entry name" value="MATE_fam"/>
</dbReference>
<sequence length="599" mass="64144">MAVSSRAVIAQLEHRSFSSSCCRRDPSDVLLANFPAKPVHLPSGGALSKDRRRGHSEVHKQKLFCVARLINNQTRRRGCGTASLQNGLPADEWHRSSPENALGPSIASQRRGQSDVRTLAAGEAASIEEAQLDEAALKVQEGKRQIGLALPIFGTQMVQLLLVLSSSVFVGRLGEFQLAVAQLGVSLGNATGHYVVNGLALGLETLCGQSYGGSELMEVGRTVQCALVVQFVLAGVVSCLWLNSEPLLLALNQEPALAAGAAKYLKYLIPGLMANACLQPLCKYLQSLEKPRPFAVCSALALALHVPTNWLLIHKWGLGLEGAAMATSIAYIVNLVLLAGYTVFSGVYKSSWPKWSLSSLKKTGPFLKLAVPSMIMLCLEYLTYDILIIWCGWLPNPTRTVAAFSVALNTAWLFATLYIGLSSALSTRVATELGAKDVEGAKRVARVGMPLAAGFGLGSGLLLLAVHRWWPRIFIDRADVALFKLTSQVIVMYAFVCIEDCLSFNLGGIVRGLGRQDTGAAITFSSYYVVALPLAWYFCFKRNMGVFGLLSGVGVGLLFQVTALAAVVLTTDWQKMADLASAAQALPEADSSPGTLQGA</sequence>
<accession>A0A1Y1HQD9</accession>
<comment type="caution">
    <text evidence="6">Lacks conserved residue(s) required for the propagation of feature annotation.</text>
</comment>
<feature type="transmembrane region" description="Helical" evidence="6">
    <location>
        <begin position="325"/>
        <end position="348"/>
    </location>
</feature>
<dbReference type="OrthoDB" id="2126698at2759"/>
<dbReference type="GO" id="GO:1990961">
    <property type="term" value="P:xenobiotic detoxification by transmembrane export across the plasma membrane"/>
    <property type="evidence" value="ECO:0007669"/>
    <property type="project" value="InterPro"/>
</dbReference>
<evidence type="ECO:0000313" key="9">
    <source>
        <dbReference type="Proteomes" id="UP000054558"/>
    </source>
</evidence>
<dbReference type="PANTHER" id="PTHR11206">
    <property type="entry name" value="MULTIDRUG RESISTANCE PROTEIN"/>
    <property type="match status" value="1"/>
</dbReference>
<feature type="transmembrane region" description="Helical" evidence="6">
    <location>
        <begin position="401"/>
        <end position="421"/>
    </location>
</feature>
<proteinExistence type="inferred from homology"/>
<evidence type="ECO:0000256" key="2">
    <source>
        <dbReference type="ARBA" id="ARBA00010199"/>
    </source>
</evidence>
<dbReference type="AlphaFoldDB" id="A0A1Y1HQD9"/>
<name>A0A1Y1HQD9_KLENI</name>
<dbReference type="GO" id="GO:0016020">
    <property type="term" value="C:membrane"/>
    <property type="evidence" value="ECO:0000318"/>
    <property type="project" value="GO_Central"/>
</dbReference>
<evidence type="ECO:0000256" key="1">
    <source>
        <dbReference type="ARBA" id="ARBA00004141"/>
    </source>
</evidence>
<evidence type="ECO:0000256" key="4">
    <source>
        <dbReference type="ARBA" id="ARBA00022989"/>
    </source>
</evidence>
<keyword evidence="9" id="KW-1185">Reference proteome</keyword>
<dbReference type="Pfam" id="PF01554">
    <property type="entry name" value="MatE"/>
    <property type="match status" value="2"/>
</dbReference>
<dbReference type="OMA" id="SWINAAM"/>
<dbReference type="GO" id="GO:0022857">
    <property type="term" value="F:transmembrane transporter activity"/>
    <property type="evidence" value="ECO:0000318"/>
    <property type="project" value="GO_Central"/>
</dbReference>
<feature type="transmembrane region" description="Helical" evidence="6">
    <location>
        <begin position="451"/>
        <end position="470"/>
    </location>
</feature>
<feature type="transmembrane region" description="Helical" evidence="6">
    <location>
        <begin position="519"/>
        <end position="538"/>
    </location>
</feature>
<evidence type="ECO:0000256" key="7">
    <source>
        <dbReference type="SAM" id="MobiDB-lite"/>
    </source>
</evidence>
<dbReference type="InterPro" id="IPR045069">
    <property type="entry name" value="MATE_euk"/>
</dbReference>
<protein>
    <recommendedName>
        <fullName evidence="6">Protein DETOXIFICATION</fullName>
    </recommendedName>
    <alternativeName>
        <fullName evidence="6">Multidrug and toxic compound extrusion protein</fullName>
    </alternativeName>
</protein>
<evidence type="ECO:0000256" key="6">
    <source>
        <dbReference type="RuleBase" id="RU004914"/>
    </source>
</evidence>
<comment type="similarity">
    <text evidence="2 6">Belongs to the multi antimicrobial extrusion (MATE) (TC 2.A.66.1) family.</text>
</comment>
<dbReference type="CDD" id="cd13132">
    <property type="entry name" value="MATE_eukaryotic"/>
    <property type="match status" value="1"/>
</dbReference>
<comment type="subcellular location">
    <subcellularLocation>
        <location evidence="1">Membrane</location>
        <topology evidence="1">Multi-pass membrane protein</topology>
    </subcellularLocation>
</comment>
<evidence type="ECO:0000256" key="5">
    <source>
        <dbReference type="ARBA" id="ARBA00023136"/>
    </source>
</evidence>